<organism evidence="3">
    <name type="scientific">Haemonchus placei</name>
    <name type="common">Barber's pole worm</name>
    <dbReference type="NCBI Taxonomy" id="6290"/>
    <lineage>
        <taxon>Eukaryota</taxon>
        <taxon>Metazoa</taxon>
        <taxon>Ecdysozoa</taxon>
        <taxon>Nematoda</taxon>
        <taxon>Chromadorea</taxon>
        <taxon>Rhabditida</taxon>
        <taxon>Rhabditina</taxon>
        <taxon>Rhabditomorpha</taxon>
        <taxon>Strongyloidea</taxon>
        <taxon>Trichostrongylidae</taxon>
        <taxon>Haemonchus</taxon>
    </lineage>
</organism>
<reference evidence="3" key="1">
    <citation type="submission" date="2017-02" db="UniProtKB">
        <authorList>
            <consortium name="WormBaseParasite"/>
        </authorList>
    </citation>
    <scope>IDENTIFICATION</scope>
</reference>
<evidence type="ECO:0000313" key="2">
    <source>
        <dbReference type="Proteomes" id="UP000268014"/>
    </source>
</evidence>
<sequence>MNYSPHVALVYNRAMLDVVQEAVTVRRPVVVSAAVQLWAVIPPVVLASSRAMLDVDREAVTVKRPVVVSAGVQPWAVFPHVALAYSRAMLDVDQEVVTVRKLVEVSAVVQLSLLPSRWYPLRFHLEDAEVNVSKNVVPHAAHRPYAWALVNHHAEHDAKYHAPHPVLAVAAPAVTAHAEEECAAAYRSHESMTVMSAHVSQLLVYCRSTLKLKVRQGGEVTELTLITISVDDEMKAVGEYSDPAEGLVIKTLELFLQNFF</sequence>
<accession>A0A0N4VTM2</accession>
<reference evidence="1 2" key="2">
    <citation type="submission" date="2018-11" db="EMBL/GenBank/DDBJ databases">
        <authorList>
            <consortium name="Pathogen Informatics"/>
        </authorList>
    </citation>
    <scope>NUCLEOTIDE SEQUENCE [LARGE SCALE GENOMIC DNA]</scope>
    <source>
        <strain evidence="1 2">MHpl1</strain>
    </source>
</reference>
<proteinExistence type="predicted"/>
<protein>
    <submittedName>
        <fullName evidence="1 3">Uncharacterized protein</fullName>
    </submittedName>
</protein>
<dbReference type="WBParaSite" id="HPLM_0000063901-mRNA-1">
    <property type="protein sequence ID" value="HPLM_0000063901-mRNA-1"/>
    <property type="gene ID" value="HPLM_0000063901"/>
</dbReference>
<dbReference type="AlphaFoldDB" id="A0A0N4VTM2"/>
<name>A0A0N4VTM2_HAEPC</name>
<dbReference type="Proteomes" id="UP000268014">
    <property type="component" value="Unassembled WGS sequence"/>
</dbReference>
<keyword evidence="2" id="KW-1185">Reference proteome</keyword>
<evidence type="ECO:0000313" key="1">
    <source>
        <dbReference type="EMBL" id="VDO05943.1"/>
    </source>
</evidence>
<evidence type="ECO:0000313" key="3">
    <source>
        <dbReference type="WBParaSite" id="HPLM_0000063901-mRNA-1"/>
    </source>
</evidence>
<dbReference type="EMBL" id="UZAF01000520">
    <property type="protein sequence ID" value="VDO05943.1"/>
    <property type="molecule type" value="Genomic_DNA"/>
</dbReference>
<gene>
    <name evidence="1" type="ORF">HPLM_LOCUS640</name>
</gene>